<dbReference type="Pfam" id="PF11887">
    <property type="entry name" value="Mce4_CUP1"/>
    <property type="match status" value="1"/>
</dbReference>
<dbReference type="eggNOG" id="COG1463">
    <property type="taxonomic scope" value="Bacteria"/>
</dbReference>
<dbReference type="RefSeq" id="WP_014815192.1">
    <property type="nucleotide sequence ID" value="NC_018027.1"/>
</dbReference>
<reference evidence="4 5" key="1">
    <citation type="submission" date="2012-06" db="EMBL/GenBank/DDBJ databases">
        <title>Complete sequence of chromosome of Mycobacterium chubuense NBB4.</title>
        <authorList>
            <consortium name="US DOE Joint Genome Institute"/>
            <person name="Lucas S."/>
            <person name="Han J."/>
            <person name="Lapidus A."/>
            <person name="Cheng J.-F."/>
            <person name="Goodwin L."/>
            <person name="Pitluck S."/>
            <person name="Peters L."/>
            <person name="Mikhailova N."/>
            <person name="Teshima H."/>
            <person name="Detter J.C."/>
            <person name="Han C."/>
            <person name="Tapia R."/>
            <person name="Land M."/>
            <person name="Hauser L."/>
            <person name="Kyrpides N."/>
            <person name="Ivanova N."/>
            <person name="Pagani I."/>
            <person name="Mattes T."/>
            <person name="Holmes A."/>
            <person name="Rutledge P."/>
            <person name="Paulsen I."/>
            <person name="Coleman N."/>
            <person name="Woyke T."/>
        </authorList>
    </citation>
    <scope>NUCLEOTIDE SEQUENCE [LARGE SCALE GENOMIC DNA]</scope>
    <source>
        <strain evidence="4 5">NBB4</strain>
    </source>
</reference>
<name>I4BHF5_MYCCN</name>
<keyword evidence="1" id="KW-0812">Transmembrane</keyword>
<dbReference type="Pfam" id="PF02470">
    <property type="entry name" value="MlaD"/>
    <property type="match status" value="1"/>
</dbReference>
<dbReference type="InterPro" id="IPR003399">
    <property type="entry name" value="Mce/MlaD"/>
</dbReference>
<keyword evidence="1" id="KW-0472">Membrane</keyword>
<dbReference type="STRING" id="710421.Mycch_1927"/>
<feature type="domain" description="Mce/MlaD" evidence="2">
    <location>
        <begin position="38"/>
        <end position="112"/>
    </location>
</feature>
<dbReference type="PATRIC" id="fig|710421.3.peg.1930"/>
<dbReference type="GO" id="GO:0005576">
    <property type="term" value="C:extracellular region"/>
    <property type="evidence" value="ECO:0007669"/>
    <property type="project" value="TreeGrafter"/>
</dbReference>
<dbReference type="NCBIfam" id="TIGR00996">
    <property type="entry name" value="Mtu_fam_mce"/>
    <property type="match status" value="1"/>
</dbReference>
<keyword evidence="5" id="KW-1185">Reference proteome</keyword>
<gene>
    <name evidence="4" type="ordered locus">Mycch_1927</name>
</gene>
<feature type="transmembrane region" description="Helical" evidence="1">
    <location>
        <begin position="12"/>
        <end position="30"/>
    </location>
</feature>
<evidence type="ECO:0000259" key="2">
    <source>
        <dbReference type="Pfam" id="PF02470"/>
    </source>
</evidence>
<proteinExistence type="predicted"/>
<dbReference type="PANTHER" id="PTHR33371">
    <property type="entry name" value="INTERMEMBRANE PHOSPHOLIPID TRANSPORT SYSTEM BINDING PROTEIN MLAD-RELATED"/>
    <property type="match status" value="1"/>
</dbReference>
<dbReference type="InterPro" id="IPR052336">
    <property type="entry name" value="MlaD_Phospholipid_Transporter"/>
</dbReference>
<keyword evidence="1" id="KW-1133">Transmembrane helix</keyword>
<dbReference type="EMBL" id="CP003053">
    <property type="protein sequence ID" value="AFM16712.1"/>
    <property type="molecule type" value="Genomic_DNA"/>
</dbReference>
<dbReference type="GO" id="GO:0051701">
    <property type="term" value="P:biological process involved in interaction with host"/>
    <property type="evidence" value="ECO:0007669"/>
    <property type="project" value="TreeGrafter"/>
</dbReference>
<protein>
    <submittedName>
        <fullName evidence="4">Virulence factor Mce family protein</fullName>
    </submittedName>
</protein>
<dbReference type="OrthoDB" id="338143at2"/>
<evidence type="ECO:0000313" key="5">
    <source>
        <dbReference type="Proteomes" id="UP000006057"/>
    </source>
</evidence>
<sequence precursor="true">MRQGGAATLVKFAAFAVVMAFLTVCLFAVFGEYRSGATNTYTAVFTDVSKLKAGESVRFAGVKVGSVRGLSMQPDQTVVVTFDADRAIALTEGTHVQVRYLNLVGDRYLDLVDAEGSNRILPPGARIPRTHTAPALDLDLLLGGLKPVIRGLNAQDVNALAASLVQIIQGQGGTMESLLSRTSSFSQALADKSQVIQQLIDNLRTTLKTLSAQGTQFSGAIDRLEKLITDLAADREPIGTAIDSLNAGTRSMADLLTRARPPLAGTIDQLSRLAPNLAEKQDRIETALVKAPENYRKLVRIGAYGSFVNYYICSLAVRVTDLQGRTANFPVFKQDGGRCEEN</sequence>
<evidence type="ECO:0000259" key="3">
    <source>
        <dbReference type="Pfam" id="PF11887"/>
    </source>
</evidence>
<dbReference type="Proteomes" id="UP000006057">
    <property type="component" value="Chromosome"/>
</dbReference>
<dbReference type="PANTHER" id="PTHR33371:SF17">
    <property type="entry name" value="MCE-FAMILY PROTEIN MCE1B"/>
    <property type="match status" value="1"/>
</dbReference>
<evidence type="ECO:0000256" key="1">
    <source>
        <dbReference type="SAM" id="Phobius"/>
    </source>
</evidence>
<dbReference type="KEGG" id="mcb:Mycch_1927"/>
<organism evidence="4 5">
    <name type="scientific">Mycolicibacterium chubuense (strain NBB4)</name>
    <name type="common">Mycobacterium chubuense</name>
    <dbReference type="NCBI Taxonomy" id="710421"/>
    <lineage>
        <taxon>Bacteria</taxon>
        <taxon>Bacillati</taxon>
        <taxon>Actinomycetota</taxon>
        <taxon>Actinomycetes</taxon>
        <taxon>Mycobacteriales</taxon>
        <taxon>Mycobacteriaceae</taxon>
        <taxon>Mycolicibacterium</taxon>
    </lineage>
</organism>
<dbReference type="AlphaFoldDB" id="I4BHF5"/>
<accession>I4BHF5</accession>
<dbReference type="InterPro" id="IPR024516">
    <property type="entry name" value="Mce_C"/>
</dbReference>
<feature type="domain" description="Mammalian cell entry C-terminal" evidence="3">
    <location>
        <begin position="118"/>
        <end position="317"/>
    </location>
</feature>
<dbReference type="HOGENOM" id="CLU_026704_1_0_11"/>
<evidence type="ECO:0000313" key="4">
    <source>
        <dbReference type="EMBL" id="AFM16712.1"/>
    </source>
</evidence>
<dbReference type="InterPro" id="IPR005693">
    <property type="entry name" value="Mce"/>
</dbReference>